<name>A0A7H1BB21_9ACTN</name>
<dbReference type="GO" id="GO:0005737">
    <property type="term" value="C:cytoplasm"/>
    <property type="evidence" value="ECO:0007669"/>
    <property type="project" value="TreeGrafter"/>
</dbReference>
<evidence type="ECO:0000256" key="3">
    <source>
        <dbReference type="ARBA" id="ARBA00038502"/>
    </source>
</evidence>
<dbReference type="Gene3D" id="3.40.630.30">
    <property type="match status" value="1"/>
</dbReference>
<dbReference type="PANTHER" id="PTHR43792:SF8">
    <property type="entry name" value="[RIBOSOMAL PROTEIN US5]-ALANINE N-ACETYLTRANSFERASE"/>
    <property type="match status" value="1"/>
</dbReference>
<dbReference type="RefSeq" id="WP_188338612.1">
    <property type="nucleotide sequence ID" value="NZ_CP061281.1"/>
</dbReference>
<organism evidence="5 6">
    <name type="scientific">Streptomyces xanthii</name>
    <dbReference type="NCBI Taxonomy" id="2768069"/>
    <lineage>
        <taxon>Bacteria</taxon>
        <taxon>Bacillati</taxon>
        <taxon>Actinomycetota</taxon>
        <taxon>Actinomycetes</taxon>
        <taxon>Kitasatosporales</taxon>
        <taxon>Streptomycetaceae</taxon>
        <taxon>Streptomyces</taxon>
    </lineage>
</organism>
<evidence type="ECO:0000313" key="6">
    <source>
        <dbReference type="Proteomes" id="UP000516428"/>
    </source>
</evidence>
<dbReference type="GO" id="GO:0008999">
    <property type="term" value="F:protein-N-terminal-alanine acetyltransferase activity"/>
    <property type="evidence" value="ECO:0007669"/>
    <property type="project" value="TreeGrafter"/>
</dbReference>
<dbReference type="PANTHER" id="PTHR43792">
    <property type="entry name" value="GNAT FAMILY, PUTATIVE (AFU_ORTHOLOGUE AFUA_3G00765)-RELATED-RELATED"/>
    <property type="match status" value="1"/>
</dbReference>
<dbReference type="EMBL" id="CP061281">
    <property type="protein sequence ID" value="QNS05926.1"/>
    <property type="molecule type" value="Genomic_DNA"/>
</dbReference>
<evidence type="ECO:0000259" key="4">
    <source>
        <dbReference type="PROSITE" id="PS51186"/>
    </source>
</evidence>
<dbReference type="AlphaFoldDB" id="A0A7H1BB21"/>
<sequence length="180" mass="19648">MASIAITPDITLRRAVLSDAQALADAQIRNKAHLAATEPYRDAGYYTAAAQAERITQPQSATWVLVDGERIVGRVMLTGIVLGPLCSASLGYWVDGEYRGRGLIPAAVEEVARAARDELGLHRLEAGTLTDNEASQRVLAKCGFVRYGLAPRYLHIAGAWRDHVLFQRILHDDPPAHIPK</sequence>
<evidence type="ECO:0000256" key="1">
    <source>
        <dbReference type="ARBA" id="ARBA00022679"/>
    </source>
</evidence>
<feature type="domain" description="N-acetyltransferase" evidence="4">
    <location>
        <begin position="10"/>
        <end position="167"/>
    </location>
</feature>
<dbReference type="KEGG" id="sxn:IAG42_21625"/>
<dbReference type="InterPro" id="IPR051531">
    <property type="entry name" value="N-acetyltransferase"/>
</dbReference>
<protein>
    <submittedName>
        <fullName evidence="5">GNAT family N-acetyltransferase</fullName>
    </submittedName>
</protein>
<reference evidence="5 6" key="1">
    <citation type="submission" date="2020-09" db="EMBL/GenBank/DDBJ databases">
        <title>A novel species.</title>
        <authorList>
            <person name="Gao J."/>
        </authorList>
    </citation>
    <scope>NUCLEOTIDE SEQUENCE [LARGE SCALE GENOMIC DNA]</scope>
    <source>
        <strain evidence="5 6">CRXT-Y-14</strain>
    </source>
</reference>
<dbReference type="Pfam" id="PF13302">
    <property type="entry name" value="Acetyltransf_3"/>
    <property type="match status" value="1"/>
</dbReference>
<keyword evidence="2" id="KW-0012">Acyltransferase</keyword>
<comment type="similarity">
    <text evidence="3">Belongs to the acetyltransferase family. RimJ subfamily.</text>
</comment>
<evidence type="ECO:0000313" key="5">
    <source>
        <dbReference type="EMBL" id="QNS05926.1"/>
    </source>
</evidence>
<accession>A0A7H1BB21</accession>
<proteinExistence type="inferred from homology"/>
<dbReference type="SUPFAM" id="SSF55729">
    <property type="entry name" value="Acyl-CoA N-acyltransferases (Nat)"/>
    <property type="match status" value="1"/>
</dbReference>
<dbReference type="InterPro" id="IPR016181">
    <property type="entry name" value="Acyl_CoA_acyltransferase"/>
</dbReference>
<dbReference type="Proteomes" id="UP000516428">
    <property type="component" value="Chromosome"/>
</dbReference>
<keyword evidence="1 5" id="KW-0808">Transferase</keyword>
<dbReference type="InterPro" id="IPR000182">
    <property type="entry name" value="GNAT_dom"/>
</dbReference>
<gene>
    <name evidence="5" type="ORF">IAG42_21625</name>
</gene>
<evidence type="ECO:0000256" key="2">
    <source>
        <dbReference type="ARBA" id="ARBA00023315"/>
    </source>
</evidence>
<keyword evidence="6" id="KW-1185">Reference proteome</keyword>
<dbReference type="PROSITE" id="PS51186">
    <property type="entry name" value="GNAT"/>
    <property type="match status" value="1"/>
</dbReference>